<dbReference type="CDD" id="cd22164">
    <property type="entry name" value="F-box_AtSKIP19-like"/>
    <property type="match status" value="1"/>
</dbReference>
<evidence type="ECO:0000313" key="2">
    <source>
        <dbReference type="EMBL" id="RHN68179.1"/>
    </source>
</evidence>
<protein>
    <submittedName>
        <fullName evidence="2">Putative F-box domain, leucine-rich repeat domain, L domain-containing protein</fullName>
    </submittedName>
</protein>
<organism evidence="2">
    <name type="scientific">Medicago truncatula</name>
    <name type="common">Barrel medic</name>
    <name type="synonym">Medicago tribuloides</name>
    <dbReference type="NCBI Taxonomy" id="3880"/>
    <lineage>
        <taxon>Eukaryota</taxon>
        <taxon>Viridiplantae</taxon>
        <taxon>Streptophyta</taxon>
        <taxon>Embryophyta</taxon>
        <taxon>Tracheophyta</taxon>
        <taxon>Spermatophyta</taxon>
        <taxon>Magnoliopsida</taxon>
        <taxon>eudicotyledons</taxon>
        <taxon>Gunneridae</taxon>
        <taxon>Pentapetalae</taxon>
        <taxon>rosids</taxon>
        <taxon>fabids</taxon>
        <taxon>Fabales</taxon>
        <taxon>Fabaceae</taxon>
        <taxon>Papilionoideae</taxon>
        <taxon>50 kb inversion clade</taxon>
        <taxon>NPAAA clade</taxon>
        <taxon>Hologalegina</taxon>
        <taxon>IRL clade</taxon>
        <taxon>Trifolieae</taxon>
        <taxon>Medicago</taxon>
    </lineage>
</organism>
<evidence type="ECO:0000259" key="1">
    <source>
        <dbReference type="Pfam" id="PF12937"/>
    </source>
</evidence>
<reference evidence="2" key="1">
    <citation type="journal article" date="2018" name="Nat. Plants">
        <title>Whole-genome landscape of Medicago truncatula symbiotic genes.</title>
        <authorList>
            <person name="Pecrix Y."/>
            <person name="Gamas P."/>
            <person name="Carrere S."/>
        </authorList>
    </citation>
    <scope>NUCLEOTIDE SEQUENCE</scope>
    <source>
        <tissue evidence="2">Leaves</tissue>
    </source>
</reference>
<dbReference type="InterPro" id="IPR001810">
    <property type="entry name" value="F-box_dom"/>
</dbReference>
<dbReference type="AlphaFoldDB" id="A0A396IR75"/>
<dbReference type="SUPFAM" id="SSF81383">
    <property type="entry name" value="F-box domain"/>
    <property type="match status" value="1"/>
</dbReference>
<dbReference type="EMBL" id="PSQE01000003">
    <property type="protein sequence ID" value="RHN68179.1"/>
    <property type="molecule type" value="Genomic_DNA"/>
</dbReference>
<accession>A0A396IR75</accession>
<dbReference type="Proteomes" id="UP000265566">
    <property type="component" value="Chromosome 3"/>
</dbReference>
<gene>
    <name evidence="2" type="ORF">MtrunA17_Chr3g0111041</name>
</gene>
<comment type="caution">
    <text evidence="2">The sequence shown here is derived from an EMBL/GenBank/DDBJ whole genome shotgun (WGS) entry which is preliminary data.</text>
</comment>
<name>A0A396IR75_MEDTR</name>
<dbReference type="InterPro" id="IPR032675">
    <property type="entry name" value="LRR_dom_sf"/>
</dbReference>
<dbReference type="InterPro" id="IPR036047">
    <property type="entry name" value="F-box-like_dom_sf"/>
</dbReference>
<proteinExistence type="predicted"/>
<dbReference type="Pfam" id="PF12937">
    <property type="entry name" value="F-box-like"/>
    <property type="match status" value="1"/>
</dbReference>
<dbReference type="PANTHER" id="PTHR38926">
    <property type="entry name" value="F-BOX DOMAIN CONTAINING PROTEIN, EXPRESSED"/>
    <property type="match status" value="1"/>
</dbReference>
<dbReference type="Gene3D" id="1.20.1280.50">
    <property type="match status" value="1"/>
</dbReference>
<dbReference type="SUPFAM" id="SSF52047">
    <property type="entry name" value="RNI-like"/>
    <property type="match status" value="1"/>
</dbReference>
<dbReference type="Gramene" id="rna16493">
    <property type="protein sequence ID" value="RHN68179.1"/>
    <property type="gene ID" value="gene16493"/>
</dbReference>
<dbReference type="PANTHER" id="PTHR38926:SF2">
    <property type="entry name" value="F-BOX_LRR-REPEAT PROTEIN 21-RELATED"/>
    <property type="match status" value="1"/>
</dbReference>
<dbReference type="Gene3D" id="3.80.10.10">
    <property type="entry name" value="Ribonuclease Inhibitor"/>
    <property type="match status" value="1"/>
</dbReference>
<sequence>MKMASCSFTAKEAECKSTMVPNWLELLREITANILQRLDTIEIVKSACQVCPLWWDICKDPLLWRTIHIRIPCMSLIHFNYQDLTRICCYAVERSCGHLEDINIEYSVTDELLEFIAENGRNLRCMRIFGLQLSDKGFIEALRKLPQLEEVDIS</sequence>
<feature type="domain" description="F-box" evidence="1">
    <location>
        <begin position="29"/>
        <end position="70"/>
    </location>
</feature>